<dbReference type="Gene3D" id="3.90.70.50">
    <property type="entry name" value="Peptidase C10, streptopain"/>
    <property type="match status" value="1"/>
</dbReference>
<dbReference type="InterPro" id="IPR044934">
    <property type="entry name" value="Streptopain_sf"/>
</dbReference>
<evidence type="ECO:0000313" key="8">
    <source>
        <dbReference type="EMBL" id="HIY87885.1"/>
    </source>
</evidence>
<protein>
    <submittedName>
        <fullName evidence="8">C10 family peptidase</fullName>
    </submittedName>
</protein>
<proteinExistence type="inferred from homology"/>
<sequence length="596" mass="66184">MRYSILGMLLFFVGWAFAGNVTEQQARRVAVAFFQSAPLTRVSESDLRLVRDSESSLTRSSGAAPAYYVFDNVAGGGFVIVAGDDVASPVLGYSFTEEFPEGTLPPNVQGWLDGLREEINAARRDGVLPEEAVTRAWQDTRSGEAVVDLETARWDQGAPYNKLCPLYRTAQTYTGCTATALAIIMRYHQWPERGVGTLPAYVTTTNHLTIPAQKLGHAYDWDNMPLDYGRSYTQAQAQAVATLMRDCGYMLESDYGTDDNGGTGAYVDAVLRVAEYMDYDKSIRCVMRDSYSSSEWYELMQDELDSSRPILYTGSSEEAGHAFVLDGYTTNNYYSVNWGWSGYYNGYFLLSALDPEGQGAGGGSGSYNNGQVAVIGIQKDKGGEYVEDIRFYPYEAEGVLYNGISTLSTISTNLPFYFSAGMFINMGQQAFNGEVLFAMTDKNGQFVEELGTLTLELDPSYMTGWSKIQATITAPIQKGYRLRAYYRSENTPEWTLVRGNDEEGCVWEYILLDEYTIEQSTSFTYNKNDRKIYLTVSNGISVSLTDASGKAYNQTIRREGTSVTVNAILLPVGTYTLTLQRGNEQKDLRFTIGKAQ</sequence>
<feature type="domain" description="Spi protease inhibitor" evidence="7">
    <location>
        <begin position="19"/>
        <end position="119"/>
    </location>
</feature>
<dbReference type="Proteomes" id="UP000886851">
    <property type="component" value="Unassembled WGS sequence"/>
</dbReference>
<evidence type="ECO:0000256" key="3">
    <source>
        <dbReference type="ARBA" id="ARBA00022729"/>
    </source>
</evidence>
<keyword evidence="5" id="KW-0788">Thiol protease</keyword>
<dbReference type="EMBL" id="DXCV01000033">
    <property type="protein sequence ID" value="HIY87885.1"/>
    <property type="molecule type" value="Genomic_DNA"/>
</dbReference>
<comment type="caution">
    <text evidence="8">The sequence shown here is derived from an EMBL/GenBank/DDBJ whole genome shotgun (WGS) entry which is preliminary data.</text>
</comment>
<gene>
    <name evidence="8" type="ORF">H9824_04155</name>
</gene>
<dbReference type="InterPro" id="IPR025896">
    <property type="entry name" value="Spi_Prtas-inh"/>
</dbReference>
<feature type="active site" description="Nucleophile" evidence="6">
    <location>
        <position position="176"/>
    </location>
</feature>
<dbReference type="Pfam" id="PF13734">
    <property type="entry name" value="Inhibitor_I69"/>
    <property type="match status" value="1"/>
</dbReference>
<evidence type="ECO:0000256" key="1">
    <source>
        <dbReference type="ARBA" id="ARBA00009693"/>
    </source>
</evidence>
<evidence type="ECO:0000313" key="9">
    <source>
        <dbReference type="Proteomes" id="UP000886851"/>
    </source>
</evidence>
<keyword evidence="2" id="KW-0645">Protease</keyword>
<name>A0A9D1ZGF6_9BACE</name>
<dbReference type="InterPro" id="IPR000200">
    <property type="entry name" value="Peptidase_C10"/>
</dbReference>
<feature type="active site" description="Proton acceptor" evidence="6">
    <location>
        <position position="321"/>
    </location>
</feature>
<dbReference type="Pfam" id="PF01640">
    <property type="entry name" value="Peptidase_C10"/>
    <property type="match status" value="1"/>
</dbReference>
<dbReference type="SUPFAM" id="SSF54001">
    <property type="entry name" value="Cysteine proteinases"/>
    <property type="match status" value="1"/>
</dbReference>
<reference evidence="8" key="2">
    <citation type="submission" date="2021-04" db="EMBL/GenBank/DDBJ databases">
        <authorList>
            <person name="Gilroy R."/>
        </authorList>
    </citation>
    <scope>NUCLEOTIDE SEQUENCE</scope>
    <source>
        <strain evidence="8">Gambia2-208</strain>
    </source>
</reference>
<keyword evidence="3" id="KW-0732">Signal</keyword>
<evidence type="ECO:0000259" key="7">
    <source>
        <dbReference type="Pfam" id="PF13734"/>
    </source>
</evidence>
<evidence type="ECO:0000256" key="6">
    <source>
        <dbReference type="PIRSR" id="PIRSR600200-1"/>
    </source>
</evidence>
<keyword evidence="4" id="KW-0378">Hydrolase</keyword>
<accession>A0A9D1ZGF6</accession>
<evidence type="ECO:0000256" key="5">
    <source>
        <dbReference type="ARBA" id="ARBA00022807"/>
    </source>
</evidence>
<dbReference type="PRINTS" id="PR00797">
    <property type="entry name" value="STREPTOPAIN"/>
</dbReference>
<reference evidence="8" key="1">
    <citation type="journal article" date="2021" name="PeerJ">
        <title>Extensive microbial diversity within the chicken gut microbiome revealed by metagenomics and culture.</title>
        <authorList>
            <person name="Gilroy R."/>
            <person name="Ravi A."/>
            <person name="Getino M."/>
            <person name="Pursley I."/>
            <person name="Horton D.L."/>
            <person name="Alikhan N.F."/>
            <person name="Baker D."/>
            <person name="Gharbi K."/>
            <person name="Hall N."/>
            <person name="Watson M."/>
            <person name="Adriaenssens E.M."/>
            <person name="Foster-Nyarko E."/>
            <person name="Jarju S."/>
            <person name="Secka A."/>
            <person name="Antonio M."/>
            <person name="Oren A."/>
            <person name="Chaudhuri R.R."/>
            <person name="La Ragione R."/>
            <person name="Hildebrand F."/>
            <person name="Pallen M.J."/>
        </authorList>
    </citation>
    <scope>NUCLEOTIDE SEQUENCE</scope>
    <source>
        <strain evidence="8">Gambia2-208</strain>
    </source>
</reference>
<evidence type="ECO:0000256" key="4">
    <source>
        <dbReference type="ARBA" id="ARBA00022801"/>
    </source>
</evidence>
<dbReference type="GO" id="GO:0008234">
    <property type="term" value="F:cysteine-type peptidase activity"/>
    <property type="evidence" value="ECO:0007669"/>
    <property type="project" value="UniProtKB-KW"/>
</dbReference>
<evidence type="ECO:0000256" key="2">
    <source>
        <dbReference type="ARBA" id="ARBA00022670"/>
    </source>
</evidence>
<dbReference type="GO" id="GO:0006508">
    <property type="term" value="P:proteolysis"/>
    <property type="evidence" value="ECO:0007669"/>
    <property type="project" value="UniProtKB-KW"/>
</dbReference>
<organism evidence="8 9">
    <name type="scientific">Candidatus Bacteroides pullicola</name>
    <dbReference type="NCBI Taxonomy" id="2838475"/>
    <lineage>
        <taxon>Bacteria</taxon>
        <taxon>Pseudomonadati</taxon>
        <taxon>Bacteroidota</taxon>
        <taxon>Bacteroidia</taxon>
        <taxon>Bacteroidales</taxon>
        <taxon>Bacteroidaceae</taxon>
        <taxon>Bacteroides</taxon>
    </lineage>
</organism>
<dbReference type="InterPro" id="IPR038765">
    <property type="entry name" value="Papain-like_cys_pep_sf"/>
</dbReference>
<dbReference type="AlphaFoldDB" id="A0A9D1ZGF6"/>
<comment type="similarity">
    <text evidence="1">Belongs to the peptidase C10 family.</text>
</comment>